<proteinExistence type="predicted"/>
<dbReference type="Gene3D" id="3.30.450.20">
    <property type="entry name" value="PAS domain"/>
    <property type="match status" value="2"/>
</dbReference>
<dbReference type="Pfam" id="PF07228">
    <property type="entry name" value="SpoIIE"/>
    <property type="match status" value="1"/>
</dbReference>
<dbReference type="PANTHER" id="PTHR43156:SF2">
    <property type="entry name" value="STAGE II SPORULATION PROTEIN E"/>
    <property type="match status" value="1"/>
</dbReference>
<dbReference type="SMART" id="SM00331">
    <property type="entry name" value="PP2C_SIG"/>
    <property type="match status" value="1"/>
</dbReference>
<dbReference type="Pfam" id="PF13185">
    <property type="entry name" value="GAF_2"/>
    <property type="match status" value="1"/>
</dbReference>
<evidence type="ECO:0000259" key="2">
    <source>
        <dbReference type="SMART" id="SM00331"/>
    </source>
</evidence>
<evidence type="ECO:0000313" key="4">
    <source>
        <dbReference type="Proteomes" id="UP001257627"/>
    </source>
</evidence>
<dbReference type="PANTHER" id="PTHR43156">
    <property type="entry name" value="STAGE II SPORULATION PROTEIN E-RELATED"/>
    <property type="match status" value="1"/>
</dbReference>
<dbReference type="InterPro" id="IPR035965">
    <property type="entry name" value="PAS-like_dom_sf"/>
</dbReference>
<accession>A0ABU3V6R1</accession>
<keyword evidence="1" id="KW-0378">Hydrolase</keyword>
<protein>
    <submittedName>
        <fullName evidence="3">SpoIIE family protein phosphatase</fullName>
    </submittedName>
</protein>
<dbReference type="InterPro" id="IPR003018">
    <property type="entry name" value="GAF"/>
</dbReference>
<dbReference type="InterPro" id="IPR052016">
    <property type="entry name" value="Bact_Sigma-Reg"/>
</dbReference>
<dbReference type="EMBL" id="JARAKF010000006">
    <property type="protein sequence ID" value="MDU9001862.1"/>
    <property type="molecule type" value="Genomic_DNA"/>
</dbReference>
<keyword evidence="4" id="KW-1185">Reference proteome</keyword>
<dbReference type="Gene3D" id="3.60.40.10">
    <property type="entry name" value="PPM-type phosphatase domain"/>
    <property type="match status" value="1"/>
</dbReference>
<dbReference type="InterPro" id="IPR001932">
    <property type="entry name" value="PPM-type_phosphatase-like_dom"/>
</dbReference>
<dbReference type="InterPro" id="IPR029016">
    <property type="entry name" value="GAF-like_dom_sf"/>
</dbReference>
<dbReference type="CDD" id="cd00130">
    <property type="entry name" value="PAS"/>
    <property type="match status" value="1"/>
</dbReference>
<reference evidence="3 4" key="1">
    <citation type="submission" date="2023-02" db="EMBL/GenBank/DDBJ databases">
        <authorList>
            <person name="Maleckis M."/>
        </authorList>
    </citation>
    <scope>NUCLEOTIDE SEQUENCE [LARGE SCALE GENOMIC DNA]</scope>
    <source>
        <strain evidence="3 4">P8-A2</strain>
    </source>
</reference>
<feature type="domain" description="PPM-type phosphatase" evidence="2">
    <location>
        <begin position="437"/>
        <end position="653"/>
    </location>
</feature>
<name>A0ABU3V6R1_9ACTN</name>
<dbReference type="Pfam" id="PF08448">
    <property type="entry name" value="PAS_4"/>
    <property type="match status" value="1"/>
</dbReference>
<comment type="caution">
    <text evidence="3">The sequence shown here is derived from an EMBL/GenBank/DDBJ whole genome shotgun (WGS) entry which is preliminary data.</text>
</comment>
<organism evidence="3 4">
    <name type="scientific">Streptomyces mirabilis</name>
    <dbReference type="NCBI Taxonomy" id="68239"/>
    <lineage>
        <taxon>Bacteria</taxon>
        <taxon>Bacillati</taxon>
        <taxon>Actinomycetota</taxon>
        <taxon>Actinomycetes</taxon>
        <taxon>Kitasatosporales</taxon>
        <taxon>Streptomycetaceae</taxon>
        <taxon>Streptomyces</taxon>
    </lineage>
</organism>
<dbReference type="SUPFAM" id="SSF55781">
    <property type="entry name" value="GAF domain-like"/>
    <property type="match status" value="1"/>
</dbReference>
<evidence type="ECO:0000256" key="1">
    <source>
        <dbReference type="ARBA" id="ARBA00022801"/>
    </source>
</evidence>
<dbReference type="RefSeq" id="WP_266945410.1">
    <property type="nucleotide sequence ID" value="NZ_JAPEMK010000005.1"/>
</dbReference>
<dbReference type="Proteomes" id="UP001257627">
    <property type="component" value="Unassembled WGS sequence"/>
</dbReference>
<gene>
    <name evidence="3" type="ORF">PU648_58675</name>
</gene>
<dbReference type="InterPro" id="IPR036457">
    <property type="entry name" value="PPM-type-like_dom_sf"/>
</dbReference>
<dbReference type="SUPFAM" id="SSF81606">
    <property type="entry name" value="PP2C-like"/>
    <property type="match status" value="1"/>
</dbReference>
<dbReference type="InterPro" id="IPR013656">
    <property type="entry name" value="PAS_4"/>
</dbReference>
<dbReference type="SUPFAM" id="SSF55785">
    <property type="entry name" value="PYP-like sensor domain (PAS domain)"/>
    <property type="match status" value="1"/>
</dbReference>
<sequence length="654" mass="70033">MDASDELLQRDTPSALLTLDGVIRSLNAAMATVLGRPREQCVGHGFGDLLPEEQRSSAEGLLTHGATTKRVAMRVLEFPGTSTASVVCLVEARPVTDPSSGERLVWVHSLDARHDLGGLLIPFQLAAKSAGLGLCMCSPDEHQVEWLGGAPALAALFPQASVPRSEMIRRVHPDDREGVQRLVRSSVAQSSWISSRLLTEHDGWRVLAGQARRIQLGYGGPERVFVVIRDDTQSEAHRQEMLAEVSAERERADGITAFSSALFTAATEQELQQVVLARLAAAVGGSGALFALVDDGRLRVSSDAGIPTWEADALHGLSLDEDRPLPCVIRTGQAQFFPDHEELARHWLHDDRPPLAHPVPGTGLSITPLSPVGDRPLGAWVVTYDSEHPPSPEKLAFVTALAELAGQALRAIRLQQAHVELSTALQQSMLPTLPEHLPGLEIAARYQPSRDGLDIGGDWYDAFFLPDGAVALEIGDVQGHDVDAAVFMGQVRSSMRAIAAHNPDPGTVLTRTNELLVAMDAPRFASCTMLHLDPHDGQVIGTSAGHVPLLHARDDGSHTIRTLPGGPVLGIVPGTEYPEETFTLEEGTALVMVTDGVVEGPRLTLEAGLERAGALAGRALQDRLGVEATADRILDAVAEVDNLDDVAVLVIRRA</sequence>
<dbReference type="Gene3D" id="3.30.450.40">
    <property type="match status" value="1"/>
</dbReference>
<evidence type="ECO:0000313" key="3">
    <source>
        <dbReference type="EMBL" id="MDU9001862.1"/>
    </source>
</evidence>
<dbReference type="InterPro" id="IPR000014">
    <property type="entry name" value="PAS"/>
</dbReference>